<dbReference type="Pfam" id="PF23304">
    <property type="entry name" value="GAE_BBS1"/>
    <property type="match status" value="1"/>
</dbReference>
<dbReference type="PANTHER" id="PTHR20870:SF0">
    <property type="entry name" value="BARDET-BIEDL SYNDROME 1 PROTEIN"/>
    <property type="match status" value="1"/>
</dbReference>
<reference evidence="4" key="1">
    <citation type="submission" date="2015-08" db="UniProtKB">
        <authorList>
            <consortium name="WormBaseParasite"/>
        </authorList>
    </citation>
    <scope>IDENTIFICATION</scope>
</reference>
<dbReference type="Proteomes" id="UP000035681">
    <property type="component" value="Unplaced"/>
</dbReference>
<evidence type="ECO:0000259" key="2">
    <source>
        <dbReference type="Pfam" id="PF23304"/>
    </source>
</evidence>
<keyword evidence="3" id="KW-1185">Reference proteome</keyword>
<dbReference type="WBParaSite" id="SSTP_0000848600.1">
    <property type="protein sequence ID" value="SSTP_0000848600.1"/>
    <property type="gene ID" value="SSTP_0000848600"/>
</dbReference>
<evidence type="ECO:0000313" key="5">
    <source>
        <dbReference type="WBParaSite" id="TCONS_00014434.p1"/>
    </source>
</evidence>
<feature type="domain" description="Bardet-Biedl syndrome 1 N-terminal" evidence="1">
    <location>
        <begin position="5"/>
        <end position="258"/>
    </location>
</feature>
<dbReference type="AlphaFoldDB" id="A0A0K0EG76"/>
<dbReference type="InterPro" id="IPR032728">
    <property type="entry name" value="BBS1_N"/>
</dbReference>
<dbReference type="STRING" id="6248.A0A0K0EG76"/>
<dbReference type="WBParaSite" id="TCONS_00014434.p1">
    <property type="protein sequence ID" value="TCONS_00014434.p1"/>
    <property type="gene ID" value="XLOC_009641"/>
</dbReference>
<dbReference type="GO" id="GO:0005813">
    <property type="term" value="C:centrosome"/>
    <property type="evidence" value="ECO:0007669"/>
    <property type="project" value="TreeGrafter"/>
</dbReference>
<dbReference type="Pfam" id="PF14779">
    <property type="entry name" value="BBS1"/>
    <property type="match status" value="1"/>
</dbReference>
<dbReference type="GO" id="GO:0005113">
    <property type="term" value="F:patched binding"/>
    <property type="evidence" value="ECO:0007669"/>
    <property type="project" value="TreeGrafter"/>
</dbReference>
<dbReference type="PANTHER" id="PTHR20870">
    <property type="entry name" value="BARDET-BIEDL SYNDROME 1 PROTEIN"/>
    <property type="match status" value="1"/>
</dbReference>
<dbReference type="InterPro" id="IPR056419">
    <property type="entry name" value="GAE_BBS1"/>
</dbReference>
<name>A0A0K0EG76_STRER</name>
<dbReference type="GO" id="GO:0034464">
    <property type="term" value="C:BBSome"/>
    <property type="evidence" value="ECO:0007669"/>
    <property type="project" value="InterPro"/>
</dbReference>
<dbReference type="InterPro" id="IPR028784">
    <property type="entry name" value="BBS1"/>
</dbReference>
<proteinExistence type="predicted"/>
<dbReference type="GO" id="GO:0005119">
    <property type="term" value="F:smoothened binding"/>
    <property type="evidence" value="ECO:0007669"/>
    <property type="project" value="TreeGrafter"/>
</dbReference>
<organism evidence="4">
    <name type="scientific">Strongyloides stercoralis</name>
    <name type="common">Threadworm</name>
    <dbReference type="NCBI Taxonomy" id="6248"/>
    <lineage>
        <taxon>Eukaryota</taxon>
        <taxon>Metazoa</taxon>
        <taxon>Ecdysozoa</taxon>
        <taxon>Nematoda</taxon>
        <taxon>Chromadorea</taxon>
        <taxon>Rhabditida</taxon>
        <taxon>Tylenchina</taxon>
        <taxon>Panagrolaimomorpha</taxon>
        <taxon>Strongyloidoidea</taxon>
        <taxon>Strongyloididae</taxon>
        <taxon>Strongyloides</taxon>
    </lineage>
</organism>
<sequence>MSLKWVGALWDPSAKISTRVSLVVLSDVLGDEDYKLLLVDTSKNLPKLKMFKGINPVAESALTSNPTGLVSFYNSLTTPPTPCIGLSTGNSVLIYRSLKPFYKFTLPPQEINSIEEALWNGISEKSITVEQFIEGIERLRETISFDELTPHTQRLYLLNDIEDKRLYAESQAKNPLTFHSIITCLQTIKQNGTDDTDIDVLIIGTEHKQIIFVDTQAFIVMKNITIPGTPARIQCDGGYDIDCKLFILTRDNDVYCLKKVGAIFSCKLMISLKKTCSWFVKDKNKLVFSTIDDVIHVYSMKGKLLYQIKPEAPIVNIEPFVYQSKQYWGLLVAVKGEVRLYMENIIVDRMKIDSDISWIKYGKMGRENGVLIIVTRNGGLMVKIFRRTAILDETGEVKLQPTSAQKLIIPKKTKAFVNQSLRERENPIQMHKIYQRDLFMLKHSITKSYAELQGSSLASETYTKESNNVEMHVEVNGFGPEYRLIINITSTKKSIIKNLAIIILSNDEEYDIQNCIIPICLLIPNFTHSYSTLIKSIYQNTGSGNVIKILLIDANKNELLNSGNKKQQNEEKNGTRPITTTVITMPVDEGNFLD</sequence>
<evidence type="ECO:0000313" key="4">
    <source>
        <dbReference type="WBParaSite" id="SSTP_0000848600.1"/>
    </source>
</evidence>
<feature type="domain" description="Bardet-Biedl syndrome 1 protein GAE" evidence="2">
    <location>
        <begin position="470"/>
        <end position="558"/>
    </location>
</feature>
<dbReference type="GO" id="GO:1905515">
    <property type="term" value="P:non-motile cilium assembly"/>
    <property type="evidence" value="ECO:0007669"/>
    <property type="project" value="InterPro"/>
</dbReference>
<evidence type="ECO:0000313" key="3">
    <source>
        <dbReference type="Proteomes" id="UP000035681"/>
    </source>
</evidence>
<dbReference type="GO" id="GO:0061512">
    <property type="term" value="P:protein localization to cilium"/>
    <property type="evidence" value="ECO:0007669"/>
    <property type="project" value="TreeGrafter"/>
</dbReference>
<accession>A0A0K0EG76</accession>
<evidence type="ECO:0000259" key="1">
    <source>
        <dbReference type="Pfam" id="PF14779"/>
    </source>
</evidence>
<protein>
    <submittedName>
        <fullName evidence="4 5">BBS1 domain-containing protein</fullName>
    </submittedName>
</protein>
<dbReference type="GO" id="GO:0005930">
    <property type="term" value="C:axoneme"/>
    <property type="evidence" value="ECO:0007669"/>
    <property type="project" value="TreeGrafter"/>
</dbReference>